<comment type="caution">
    <text evidence="1">The sequence shown here is derived from an EMBL/GenBank/DDBJ whole genome shotgun (WGS) entry which is preliminary data.</text>
</comment>
<evidence type="ECO:0000313" key="1">
    <source>
        <dbReference type="EMBL" id="KAK3098328.1"/>
    </source>
</evidence>
<reference evidence="1" key="1">
    <citation type="submission" date="2019-08" db="EMBL/GenBank/DDBJ databases">
        <title>The improved chromosome-level genome for the pearl oyster Pinctada fucata martensii using PacBio sequencing and Hi-C.</title>
        <authorList>
            <person name="Zheng Z."/>
        </authorList>
    </citation>
    <scope>NUCLEOTIDE SEQUENCE</scope>
    <source>
        <strain evidence="1">ZZ-2019</strain>
        <tissue evidence="1">Adductor muscle</tissue>
    </source>
</reference>
<sequence>MLFCFLPLLQDELDSAARTWDNHRIRCSRNQVVPSGRPTVLFNFPVLWNKTDKICTVSRERFILCKEEAEFRSTIPCDPDVYQACVHVMQSSNLRPAKNAEEGVTLYLCLRRHILTILST</sequence>
<accession>A0AA88YFN0</accession>
<protein>
    <submittedName>
        <fullName evidence="1">Uncharacterized protein</fullName>
    </submittedName>
</protein>
<gene>
    <name evidence="1" type="ORF">FSP39_018474</name>
</gene>
<evidence type="ECO:0000313" key="2">
    <source>
        <dbReference type="Proteomes" id="UP001186944"/>
    </source>
</evidence>
<proteinExistence type="predicted"/>
<organism evidence="1 2">
    <name type="scientific">Pinctada imbricata</name>
    <name type="common">Atlantic pearl-oyster</name>
    <name type="synonym">Pinctada martensii</name>
    <dbReference type="NCBI Taxonomy" id="66713"/>
    <lineage>
        <taxon>Eukaryota</taxon>
        <taxon>Metazoa</taxon>
        <taxon>Spiralia</taxon>
        <taxon>Lophotrochozoa</taxon>
        <taxon>Mollusca</taxon>
        <taxon>Bivalvia</taxon>
        <taxon>Autobranchia</taxon>
        <taxon>Pteriomorphia</taxon>
        <taxon>Pterioida</taxon>
        <taxon>Pterioidea</taxon>
        <taxon>Pteriidae</taxon>
        <taxon>Pinctada</taxon>
    </lineage>
</organism>
<name>A0AA88YFN0_PINIB</name>
<dbReference type="Proteomes" id="UP001186944">
    <property type="component" value="Unassembled WGS sequence"/>
</dbReference>
<dbReference type="EMBL" id="VSWD01000007">
    <property type="protein sequence ID" value="KAK3098328.1"/>
    <property type="molecule type" value="Genomic_DNA"/>
</dbReference>
<keyword evidence="2" id="KW-1185">Reference proteome</keyword>
<dbReference type="AlphaFoldDB" id="A0AA88YFN0"/>